<protein>
    <recommendedName>
        <fullName evidence="5">Histone RNA hairpin-binding protein</fullName>
    </recommendedName>
    <alternativeName>
        <fullName evidence="6">Histone stem-loop-binding protein</fullName>
    </alternativeName>
</protein>
<dbReference type="Pfam" id="PF15247">
    <property type="entry name" value="SLBP_RNA_bind"/>
    <property type="match status" value="1"/>
</dbReference>
<dbReference type="GO" id="GO:0071207">
    <property type="term" value="F:histone pre-mRNA stem-loop binding"/>
    <property type="evidence" value="ECO:0007669"/>
    <property type="project" value="TreeGrafter"/>
</dbReference>
<dbReference type="GO" id="GO:0006398">
    <property type="term" value="P:mRNA 3'-end processing by stem-loop binding and cleavage"/>
    <property type="evidence" value="ECO:0007669"/>
    <property type="project" value="TreeGrafter"/>
</dbReference>
<dbReference type="GO" id="GO:0003729">
    <property type="term" value="F:mRNA binding"/>
    <property type="evidence" value="ECO:0007669"/>
    <property type="project" value="InterPro"/>
</dbReference>
<evidence type="ECO:0000256" key="4">
    <source>
        <dbReference type="ARBA" id="ARBA00066071"/>
    </source>
</evidence>
<reference evidence="9 10" key="1">
    <citation type="journal article" date="2020" name="Nature">
        <title>Six reference-quality genomes reveal evolution of bat adaptations.</title>
        <authorList>
            <person name="Jebb D."/>
            <person name="Huang Z."/>
            <person name="Pippel M."/>
            <person name="Hughes G.M."/>
            <person name="Lavrichenko K."/>
            <person name="Devanna P."/>
            <person name="Winkler S."/>
            <person name="Jermiin L.S."/>
            <person name="Skirmuntt E.C."/>
            <person name="Katzourakis A."/>
            <person name="Burkitt-Gray L."/>
            <person name="Ray D.A."/>
            <person name="Sullivan K.A.M."/>
            <person name="Roscito J.G."/>
            <person name="Kirilenko B.M."/>
            <person name="Davalos L.M."/>
            <person name="Corthals A.P."/>
            <person name="Power M.L."/>
            <person name="Jones G."/>
            <person name="Ransome R.D."/>
            <person name="Dechmann D.K.N."/>
            <person name="Locatelli A.G."/>
            <person name="Puechmaille S.J."/>
            <person name="Fedrigo O."/>
            <person name="Jarvis E.D."/>
            <person name="Hiller M."/>
            <person name="Vernes S.C."/>
            <person name="Myers E.W."/>
            <person name="Teeling E.C."/>
        </authorList>
    </citation>
    <scope>NUCLEOTIDE SEQUENCE [LARGE SCALE GENOMIC DNA]</scope>
    <source>
        <strain evidence="9">Bat1K_MPI-CBG_1</strain>
    </source>
</reference>
<dbReference type="InterPro" id="IPR029344">
    <property type="entry name" value="SLBP_RNA_bind"/>
</dbReference>
<accession>A0A834DIW1</accession>
<evidence type="ECO:0000256" key="5">
    <source>
        <dbReference type="ARBA" id="ARBA00072422"/>
    </source>
</evidence>
<dbReference type="EMBL" id="JABVXQ010000013">
    <property type="protein sequence ID" value="KAF6081716.1"/>
    <property type="molecule type" value="Genomic_DNA"/>
</dbReference>
<evidence type="ECO:0000256" key="7">
    <source>
        <dbReference type="SAM" id="MobiDB-lite"/>
    </source>
</evidence>
<dbReference type="AlphaFoldDB" id="A0A834DIW1"/>
<evidence type="ECO:0000256" key="1">
    <source>
        <dbReference type="ARBA" id="ARBA00006151"/>
    </source>
</evidence>
<dbReference type="PANTHER" id="PTHR17408">
    <property type="entry name" value="HISTONE RNA HAIRPIN-BINDING PROTEIN"/>
    <property type="match status" value="1"/>
</dbReference>
<feature type="domain" description="Histone RNA hairpin-binding protein RNA-binding" evidence="8">
    <location>
        <begin position="77"/>
        <end position="145"/>
    </location>
</feature>
<name>A0A834DIW1_9CHIR</name>
<evidence type="ECO:0000256" key="3">
    <source>
        <dbReference type="ARBA" id="ARBA00057687"/>
    </source>
</evidence>
<gene>
    <name evidence="9" type="ORF">HJG60_008736</name>
</gene>
<proteinExistence type="inferred from homology"/>
<sequence length="239" mass="27637">MNQPIFARLPRTLSANRFARPSPGALPLEMEHLPWVWQMLGRGRKELCEESLTSRIEMVSVGVSTEPYHARWEVETDEIVLQRRQKQIDYGKRTPGYQCFLKQVPKAQRQPGLHPQTPNKNRRYSRRSWDAQIRQWRRALHSWDPPSQPLQGKGAEGQGMESLLEPMDSTPLDDLLDYWLQPLEPSENLDGDQKGGQFVDLVASDSSLPWLCEDDTHWFYFLTNHSYLSVPDLNGGQNI</sequence>
<evidence type="ECO:0000313" key="10">
    <source>
        <dbReference type="Proteomes" id="UP000664940"/>
    </source>
</evidence>
<dbReference type="GO" id="GO:0005737">
    <property type="term" value="C:cytoplasm"/>
    <property type="evidence" value="ECO:0007669"/>
    <property type="project" value="TreeGrafter"/>
</dbReference>
<evidence type="ECO:0000256" key="2">
    <source>
        <dbReference type="ARBA" id="ARBA00022884"/>
    </source>
</evidence>
<dbReference type="InterPro" id="IPR038294">
    <property type="entry name" value="SLBP_RNA_bind_sf"/>
</dbReference>
<dbReference type="Proteomes" id="UP000664940">
    <property type="component" value="Unassembled WGS sequence"/>
</dbReference>
<dbReference type="PANTHER" id="PTHR17408:SF11">
    <property type="entry name" value="STEM-LOOP BINDING PROTEIN-LIKE"/>
    <property type="match status" value="1"/>
</dbReference>
<comment type="function">
    <text evidence="3">RNA-binding protein involved in the histone pre-mRNA processing. Binds the stem-loop structure of replication-dependent histone pre-mRNAs and contributes to efficient 3'-end processing by stabilizing the complex between histone pre-mRNA and U7 small nuclear ribonucleoprotein (snRNP), via the histone downstream element (HDE). Plays an important role in targeting mature histone mRNA from the nucleus to the cytoplasm and to the translation machinery. Stabilizes mature histone mRNA and could be involved in cell-cycle regulation of histone gene expression. Involved in the mechanism by which growing oocytes accumulate histone proteins that support early embryogenesis. Binds to the 5' side of the stem-loop structure of histone pre-mRNAs.</text>
</comment>
<dbReference type="FunFam" id="1.10.8.1120:FF:000001">
    <property type="entry name" value="Histone RNA hairpin-binding protein-like"/>
    <property type="match status" value="1"/>
</dbReference>
<evidence type="ECO:0000256" key="6">
    <source>
        <dbReference type="ARBA" id="ARBA00082670"/>
    </source>
</evidence>
<comment type="similarity">
    <text evidence="1">Belongs to the SLBP family.</text>
</comment>
<keyword evidence="2" id="KW-0694">RNA-binding</keyword>
<dbReference type="GO" id="GO:0071204">
    <property type="term" value="C:histone pre-mRNA 3'end processing complex"/>
    <property type="evidence" value="ECO:0007669"/>
    <property type="project" value="TreeGrafter"/>
</dbReference>
<dbReference type="GO" id="GO:0051028">
    <property type="term" value="P:mRNA transport"/>
    <property type="evidence" value="ECO:0007669"/>
    <property type="project" value="TreeGrafter"/>
</dbReference>
<comment type="caution">
    <text evidence="9">The sequence shown here is derived from an EMBL/GenBank/DDBJ whole genome shotgun (WGS) entry which is preliminary data.</text>
</comment>
<dbReference type="Gene3D" id="1.10.8.1120">
    <property type="entry name" value="Histone RNA hairpin-binding protein RNA-binding domain"/>
    <property type="match status" value="1"/>
</dbReference>
<comment type="subunit">
    <text evidence="4">Monomer. SLBP/pre-mRNA complex interacts with ZNF473. Interacts with the Importin alpha/Importin beta receptor, LSM1, MIF4GD, TNPO3 and UPF1. Interaction with LSM1 occurs when histone mRNA is being rapidly degraded during the S phase. Found in a ternary complex with ERI1 and the stem-loop structure of the 3' end of histone mRNA. Associates with polyribosomes. Identified in a histone pre-mRNA complex, at least composed of ERI1, LSM11, SLBP, SNRPB, SYNCRIP and YBX1. Binds in a cooperative manner with ERI1 to the mature 3'-end of histone mRNAs.</text>
</comment>
<evidence type="ECO:0000313" key="9">
    <source>
        <dbReference type="EMBL" id="KAF6081716.1"/>
    </source>
</evidence>
<organism evidence="9 10">
    <name type="scientific">Phyllostomus discolor</name>
    <name type="common">pale spear-nosed bat</name>
    <dbReference type="NCBI Taxonomy" id="89673"/>
    <lineage>
        <taxon>Eukaryota</taxon>
        <taxon>Metazoa</taxon>
        <taxon>Chordata</taxon>
        <taxon>Craniata</taxon>
        <taxon>Vertebrata</taxon>
        <taxon>Euteleostomi</taxon>
        <taxon>Mammalia</taxon>
        <taxon>Eutheria</taxon>
        <taxon>Laurasiatheria</taxon>
        <taxon>Chiroptera</taxon>
        <taxon>Yangochiroptera</taxon>
        <taxon>Phyllostomidae</taxon>
        <taxon>Phyllostominae</taxon>
        <taxon>Phyllostomus</taxon>
    </lineage>
</organism>
<feature type="region of interest" description="Disordered" evidence="7">
    <location>
        <begin position="104"/>
        <end position="124"/>
    </location>
</feature>
<dbReference type="InterPro" id="IPR026502">
    <property type="entry name" value="SLBP1/SLBP2"/>
</dbReference>
<evidence type="ECO:0000259" key="8">
    <source>
        <dbReference type="Pfam" id="PF15247"/>
    </source>
</evidence>